<dbReference type="EMBL" id="JABXXO010000015">
    <property type="protein sequence ID" value="KAF7760088.1"/>
    <property type="molecule type" value="Genomic_DNA"/>
</dbReference>
<gene>
    <name evidence="1" type="ORF">Agabi119p4_10764</name>
</gene>
<comment type="caution">
    <text evidence="1">The sequence shown here is derived from an EMBL/GenBank/DDBJ whole genome shotgun (WGS) entry which is preliminary data.</text>
</comment>
<organism evidence="1 2">
    <name type="scientific">Agaricus bisporus var. burnettii</name>
    <dbReference type="NCBI Taxonomy" id="192524"/>
    <lineage>
        <taxon>Eukaryota</taxon>
        <taxon>Fungi</taxon>
        <taxon>Dikarya</taxon>
        <taxon>Basidiomycota</taxon>
        <taxon>Agaricomycotina</taxon>
        <taxon>Agaricomycetes</taxon>
        <taxon>Agaricomycetidae</taxon>
        <taxon>Agaricales</taxon>
        <taxon>Agaricineae</taxon>
        <taxon>Agaricaceae</taxon>
        <taxon>Agaricus</taxon>
    </lineage>
</organism>
<evidence type="ECO:0000313" key="2">
    <source>
        <dbReference type="Proteomes" id="UP000629468"/>
    </source>
</evidence>
<proteinExistence type="predicted"/>
<reference evidence="1 2" key="1">
    <citation type="journal article" name="Sci. Rep.">
        <title>Telomere-to-telomere assembled and centromere annotated genomes of the two main subspecies of the button mushroom Agaricus bisporus reveal especially polymorphic chromosome ends.</title>
        <authorList>
            <person name="Sonnenberg A.S.M."/>
            <person name="Sedaghat-Telgerd N."/>
            <person name="Lavrijssen B."/>
            <person name="Ohm R.A."/>
            <person name="Hendrickx P.M."/>
            <person name="Scholtmeijer K."/>
            <person name="Baars J.J.P."/>
            <person name="van Peer A."/>
        </authorList>
    </citation>
    <scope>NUCLEOTIDE SEQUENCE [LARGE SCALE GENOMIC DNA]</scope>
    <source>
        <strain evidence="1 2">H119_p4</strain>
    </source>
</reference>
<sequence>MGHTLQDVLCVRRALSTRIPYELVDIVLNLAQYWVYASTRRDTLLQVQASNEPLFNAKWIYMLSDPIPPMFDANGHVVPTQIQSVHFSINSCDQGWGGFPEYKNVYRNSYTWFEASIIRSSSSSSSSQPLWLFEALHKPVNLYTTSLTPAPSSRCSITELHSPYKNRKKRWLVQMNVQASRHVRRHDIMWYPHSPHELEYDEKTGSGRGFGFVDALRAGDRIALVARALYPGWENNVQSAGIEIAYQI</sequence>
<name>A0A8H7EV84_AGABI</name>
<dbReference type="AlphaFoldDB" id="A0A8H7EV84"/>
<evidence type="ECO:0000313" key="1">
    <source>
        <dbReference type="EMBL" id="KAF7760088.1"/>
    </source>
</evidence>
<protein>
    <submittedName>
        <fullName evidence="1">Uncharacterized protein</fullName>
    </submittedName>
</protein>
<accession>A0A8H7EV84</accession>
<dbReference type="Proteomes" id="UP000629468">
    <property type="component" value="Unassembled WGS sequence"/>
</dbReference>